<feature type="domain" description="C2H2-type" evidence="9">
    <location>
        <begin position="298"/>
        <end position="322"/>
    </location>
</feature>
<dbReference type="Pfam" id="PF07776">
    <property type="entry name" value="zf-AD"/>
    <property type="match status" value="1"/>
</dbReference>
<organism evidence="11 12">
    <name type="scientific">Henosepilachna vigintioctopunctata</name>
    <dbReference type="NCBI Taxonomy" id="420089"/>
    <lineage>
        <taxon>Eukaryota</taxon>
        <taxon>Metazoa</taxon>
        <taxon>Ecdysozoa</taxon>
        <taxon>Arthropoda</taxon>
        <taxon>Hexapoda</taxon>
        <taxon>Insecta</taxon>
        <taxon>Pterygota</taxon>
        <taxon>Neoptera</taxon>
        <taxon>Endopterygota</taxon>
        <taxon>Coleoptera</taxon>
        <taxon>Polyphaga</taxon>
        <taxon>Cucujiformia</taxon>
        <taxon>Coccinelloidea</taxon>
        <taxon>Coccinellidae</taxon>
        <taxon>Epilachninae</taxon>
        <taxon>Epilachnini</taxon>
        <taxon>Henosepilachna</taxon>
    </lineage>
</organism>
<keyword evidence="3" id="KW-0677">Repeat</keyword>
<dbReference type="SUPFAM" id="SSF57716">
    <property type="entry name" value="Glucocorticoid receptor-like (DNA-binding domain)"/>
    <property type="match status" value="1"/>
</dbReference>
<keyword evidence="12" id="KW-1185">Reference proteome</keyword>
<evidence type="ECO:0000256" key="6">
    <source>
        <dbReference type="ARBA" id="ARBA00023242"/>
    </source>
</evidence>
<dbReference type="Pfam" id="PF00096">
    <property type="entry name" value="zf-C2H2"/>
    <property type="match status" value="2"/>
</dbReference>
<dbReference type="PROSITE" id="PS50157">
    <property type="entry name" value="ZINC_FINGER_C2H2_2"/>
    <property type="match status" value="2"/>
</dbReference>
<keyword evidence="4 7" id="KW-0863">Zinc-finger</keyword>
<dbReference type="SUPFAM" id="SSF57667">
    <property type="entry name" value="beta-beta-alpha zinc fingers"/>
    <property type="match status" value="1"/>
</dbReference>
<reference evidence="11 12" key="1">
    <citation type="submission" date="2023-03" db="EMBL/GenBank/DDBJ databases">
        <title>Genome insight into feeding habits of ladybird beetles.</title>
        <authorList>
            <person name="Li H.-S."/>
            <person name="Huang Y.-H."/>
            <person name="Pang H."/>
        </authorList>
    </citation>
    <scope>NUCLEOTIDE SEQUENCE [LARGE SCALE GENOMIC DNA]</scope>
    <source>
        <strain evidence="11">SYSU_2023b</strain>
        <tissue evidence="11">Whole body</tissue>
    </source>
</reference>
<dbReference type="PROSITE" id="PS51915">
    <property type="entry name" value="ZAD"/>
    <property type="match status" value="1"/>
</dbReference>
<dbReference type="Pfam" id="PF13912">
    <property type="entry name" value="zf-C2H2_6"/>
    <property type="match status" value="1"/>
</dbReference>
<evidence type="ECO:0000313" key="12">
    <source>
        <dbReference type="Proteomes" id="UP001431783"/>
    </source>
</evidence>
<dbReference type="PANTHER" id="PTHR24379:SF121">
    <property type="entry name" value="C2H2-TYPE DOMAIN-CONTAINING PROTEIN"/>
    <property type="match status" value="1"/>
</dbReference>
<dbReference type="FunFam" id="3.30.160.60:FF:000145">
    <property type="entry name" value="Zinc finger protein 574"/>
    <property type="match status" value="1"/>
</dbReference>
<dbReference type="InterPro" id="IPR036236">
    <property type="entry name" value="Znf_C2H2_sf"/>
</dbReference>
<feature type="domain" description="ZAD" evidence="10">
    <location>
        <begin position="17"/>
        <end position="90"/>
    </location>
</feature>
<accession>A0AAW1VB12</accession>
<dbReference type="InterPro" id="IPR013087">
    <property type="entry name" value="Znf_C2H2_type"/>
</dbReference>
<gene>
    <name evidence="11" type="ORF">WA026_011999</name>
</gene>
<sequence length="389" mass="44241">MRINKIDSILTISDESGYCRLCRSFNNLVPIFKNAKDRALANKISLFCLADIESNDSFSTEICTKCKEKIEMWDIFRKFCIRNQSLINGKETPGDVHKCIDIKKEPLSMDESMSGAKTDVSEPTKEVQTLTSNKTDGINISADFRVDQNLPLKNVSASFGVSYELQDEQPVQKLSEEKQRKTFICKLCPKNFNSQQAVNSHHGWHKRLTKGLLKAVITKKPKKTPAKPEEAEFVCSVCYFVLPNDTALKVHVLEKHGNTADLTPRCETCNQDFATMSEYENHKKCHEIVEFQKKLVTYPCQYCTASFNKDETLQSHIRLSHTDVFQEYECGHCGKAFAKQASLTKHVKVHEKQKAVVGTPKPLYFCSICKMGFHTPKELKTHTITAHPF</sequence>
<evidence type="ECO:0000259" key="10">
    <source>
        <dbReference type="PROSITE" id="PS51915"/>
    </source>
</evidence>
<dbReference type="Gene3D" id="3.40.1800.20">
    <property type="match status" value="1"/>
</dbReference>
<dbReference type="SMART" id="SM00868">
    <property type="entry name" value="zf-AD"/>
    <property type="match status" value="1"/>
</dbReference>
<dbReference type="InterPro" id="IPR012934">
    <property type="entry name" value="Znf_AD"/>
</dbReference>
<dbReference type="Proteomes" id="UP001431783">
    <property type="component" value="Unassembled WGS sequence"/>
</dbReference>
<keyword evidence="2 8" id="KW-0479">Metal-binding</keyword>
<keyword evidence="6" id="KW-0539">Nucleus</keyword>
<dbReference type="AlphaFoldDB" id="A0AAW1VB12"/>
<feature type="binding site" evidence="8">
    <location>
        <position position="19"/>
    </location>
    <ligand>
        <name>Zn(2+)</name>
        <dbReference type="ChEBI" id="CHEBI:29105"/>
    </ligand>
</feature>
<evidence type="ECO:0000259" key="9">
    <source>
        <dbReference type="PROSITE" id="PS50157"/>
    </source>
</evidence>
<dbReference type="GO" id="GO:0005634">
    <property type="term" value="C:nucleus"/>
    <property type="evidence" value="ECO:0007669"/>
    <property type="project" value="UniProtKB-SubCell"/>
</dbReference>
<keyword evidence="5 8" id="KW-0862">Zinc</keyword>
<name>A0AAW1VB12_9CUCU</name>
<proteinExistence type="predicted"/>
<feature type="domain" description="C2H2-type" evidence="9">
    <location>
        <begin position="328"/>
        <end position="355"/>
    </location>
</feature>
<evidence type="ECO:0000256" key="1">
    <source>
        <dbReference type="ARBA" id="ARBA00004123"/>
    </source>
</evidence>
<dbReference type="PANTHER" id="PTHR24379">
    <property type="entry name" value="KRAB AND ZINC FINGER DOMAIN-CONTAINING"/>
    <property type="match status" value="1"/>
</dbReference>
<dbReference type="EMBL" id="JARQZJ010000126">
    <property type="protein sequence ID" value="KAK9890638.1"/>
    <property type="molecule type" value="Genomic_DNA"/>
</dbReference>
<evidence type="ECO:0000256" key="4">
    <source>
        <dbReference type="ARBA" id="ARBA00022771"/>
    </source>
</evidence>
<evidence type="ECO:0000256" key="5">
    <source>
        <dbReference type="ARBA" id="ARBA00022833"/>
    </source>
</evidence>
<dbReference type="PROSITE" id="PS00028">
    <property type="entry name" value="ZINC_FINGER_C2H2_1"/>
    <property type="match status" value="4"/>
</dbReference>
<evidence type="ECO:0000256" key="8">
    <source>
        <dbReference type="PROSITE-ProRule" id="PRU01263"/>
    </source>
</evidence>
<feature type="binding site" evidence="8">
    <location>
        <position position="22"/>
    </location>
    <ligand>
        <name>Zn(2+)</name>
        <dbReference type="ChEBI" id="CHEBI:29105"/>
    </ligand>
</feature>
<evidence type="ECO:0000313" key="11">
    <source>
        <dbReference type="EMBL" id="KAK9890638.1"/>
    </source>
</evidence>
<evidence type="ECO:0000256" key="7">
    <source>
        <dbReference type="PROSITE-ProRule" id="PRU00042"/>
    </source>
</evidence>
<feature type="binding site" evidence="8">
    <location>
        <position position="63"/>
    </location>
    <ligand>
        <name>Zn(2+)</name>
        <dbReference type="ChEBI" id="CHEBI:29105"/>
    </ligand>
</feature>
<feature type="binding site" evidence="8">
    <location>
        <position position="66"/>
    </location>
    <ligand>
        <name>Zn(2+)</name>
        <dbReference type="ChEBI" id="CHEBI:29105"/>
    </ligand>
</feature>
<dbReference type="Gene3D" id="3.30.160.60">
    <property type="entry name" value="Classic Zinc Finger"/>
    <property type="match status" value="3"/>
</dbReference>
<evidence type="ECO:0000256" key="3">
    <source>
        <dbReference type="ARBA" id="ARBA00022737"/>
    </source>
</evidence>
<comment type="caution">
    <text evidence="11">The sequence shown here is derived from an EMBL/GenBank/DDBJ whole genome shotgun (WGS) entry which is preliminary data.</text>
</comment>
<protein>
    <submittedName>
        <fullName evidence="11">Uncharacterized protein</fullName>
    </submittedName>
</protein>
<evidence type="ECO:0000256" key="2">
    <source>
        <dbReference type="ARBA" id="ARBA00022723"/>
    </source>
</evidence>
<dbReference type="GO" id="GO:0008270">
    <property type="term" value="F:zinc ion binding"/>
    <property type="evidence" value="ECO:0007669"/>
    <property type="project" value="UniProtKB-UniRule"/>
</dbReference>
<dbReference type="SMART" id="SM00355">
    <property type="entry name" value="ZnF_C2H2"/>
    <property type="match status" value="6"/>
</dbReference>
<comment type="subcellular location">
    <subcellularLocation>
        <location evidence="1">Nucleus</location>
    </subcellularLocation>
</comment>